<feature type="compositionally biased region" description="Basic residues" evidence="7">
    <location>
        <begin position="124"/>
        <end position="133"/>
    </location>
</feature>
<dbReference type="Proteomes" id="UP000594464">
    <property type="component" value="Chromosome"/>
</dbReference>
<dbReference type="FunFam" id="3.30.230.10:FF:000001">
    <property type="entry name" value="30S ribosomal protein S9"/>
    <property type="match status" value="1"/>
</dbReference>
<dbReference type="InterPro" id="IPR020574">
    <property type="entry name" value="Ribosomal_uS9_CS"/>
</dbReference>
<reference evidence="9" key="1">
    <citation type="submission" date="2020-02" db="EMBL/GenBank/DDBJ databases">
        <title>Genomic and physiological characterization of two novel Nitrospinaceae genera.</title>
        <authorList>
            <person name="Mueller A.J."/>
            <person name="Jung M.-Y."/>
            <person name="Strachan C.R."/>
            <person name="Herbold C.W."/>
            <person name="Kirkegaard R.H."/>
            <person name="Daims H."/>
        </authorList>
    </citation>
    <scope>NUCLEOTIDE SEQUENCE [LARGE SCALE GENOMIC DNA]</scope>
</reference>
<evidence type="ECO:0000313" key="9">
    <source>
        <dbReference type="Proteomes" id="UP000594464"/>
    </source>
</evidence>
<dbReference type="NCBIfam" id="NF001099">
    <property type="entry name" value="PRK00132.1"/>
    <property type="match status" value="1"/>
</dbReference>
<dbReference type="GO" id="GO:0005737">
    <property type="term" value="C:cytoplasm"/>
    <property type="evidence" value="ECO:0007669"/>
    <property type="project" value="UniProtKB-ARBA"/>
</dbReference>
<dbReference type="GO" id="GO:0003735">
    <property type="term" value="F:structural constituent of ribosome"/>
    <property type="evidence" value="ECO:0007669"/>
    <property type="project" value="InterPro"/>
</dbReference>
<dbReference type="PANTHER" id="PTHR21569:SF1">
    <property type="entry name" value="SMALL RIBOSOMAL SUBUNIT PROTEIN US9M"/>
    <property type="match status" value="1"/>
</dbReference>
<dbReference type="HAMAP" id="MF_00532_B">
    <property type="entry name" value="Ribosomal_uS9_B"/>
    <property type="match status" value="1"/>
</dbReference>
<protein>
    <recommendedName>
        <fullName evidence="4 5">Small ribosomal subunit protein uS9</fullName>
    </recommendedName>
</protein>
<dbReference type="PROSITE" id="PS00360">
    <property type="entry name" value="RIBOSOMAL_S9"/>
    <property type="match status" value="1"/>
</dbReference>
<sequence length="133" mass="14868">MTDEYVDRFYATGKRKEAIAKVWIQAGDGSITVNGRTLNEYFKRESLEAIVRQPLEAANTGASYDIKARVCGGGLSGQSGAVRLGIARALIEYDPNLRPTLKRAGFLTRDSRKVERKKYGQPGARKHFQFSKR</sequence>
<accession>A0A7T0BZQ9</accession>
<dbReference type="EMBL" id="CP048620">
    <property type="protein sequence ID" value="QPJ63911.1"/>
    <property type="molecule type" value="Genomic_DNA"/>
</dbReference>
<evidence type="ECO:0000256" key="6">
    <source>
        <dbReference type="RuleBase" id="RU003815"/>
    </source>
</evidence>
<name>A0A7T0BZQ9_9BACT</name>
<dbReference type="KEGG" id="nva:G3M78_00195"/>
<keyword evidence="3 5" id="KW-0687">Ribonucleoprotein</keyword>
<comment type="similarity">
    <text evidence="1 5 6">Belongs to the universal ribosomal protein uS9 family.</text>
</comment>
<dbReference type="SUPFAM" id="SSF54211">
    <property type="entry name" value="Ribosomal protein S5 domain 2-like"/>
    <property type="match status" value="1"/>
</dbReference>
<dbReference type="Pfam" id="PF00380">
    <property type="entry name" value="Ribosomal_S9"/>
    <property type="match status" value="1"/>
</dbReference>
<dbReference type="GO" id="GO:0006412">
    <property type="term" value="P:translation"/>
    <property type="evidence" value="ECO:0007669"/>
    <property type="project" value="UniProtKB-UniRule"/>
</dbReference>
<dbReference type="AlphaFoldDB" id="A0A7T0BZQ9"/>
<dbReference type="InterPro" id="IPR000754">
    <property type="entry name" value="Ribosomal_uS9"/>
</dbReference>
<organism evidence="8 9">
    <name type="scientific">Candidatus Nitrohelix vancouverensis</name>
    <dbReference type="NCBI Taxonomy" id="2705534"/>
    <lineage>
        <taxon>Bacteria</taxon>
        <taxon>Pseudomonadati</taxon>
        <taxon>Nitrospinota/Tectimicrobiota group</taxon>
        <taxon>Nitrospinota</taxon>
        <taxon>Nitrospinia</taxon>
        <taxon>Nitrospinales</taxon>
        <taxon>Nitrospinaceae</taxon>
        <taxon>Candidatus Nitrohelix</taxon>
    </lineage>
</organism>
<feature type="region of interest" description="Disordered" evidence="7">
    <location>
        <begin position="111"/>
        <end position="133"/>
    </location>
</feature>
<dbReference type="Gene3D" id="3.30.230.10">
    <property type="match status" value="1"/>
</dbReference>
<dbReference type="InterPro" id="IPR014721">
    <property type="entry name" value="Ribsml_uS5_D2-typ_fold_subgr"/>
</dbReference>
<dbReference type="InterPro" id="IPR023035">
    <property type="entry name" value="Ribosomal_uS9_bac/plastid"/>
</dbReference>
<evidence type="ECO:0000256" key="4">
    <source>
        <dbReference type="ARBA" id="ARBA00035259"/>
    </source>
</evidence>
<proteinExistence type="inferred from homology"/>
<gene>
    <name evidence="5 8" type="primary">rpsI</name>
    <name evidence="8" type="ORF">G3M78_00195</name>
</gene>
<dbReference type="InterPro" id="IPR020568">
    <property type="entry name" value="Ribosomal_Su5_D2-typ_SF"/>
</dbReference>
<dbReference type="GO" id="GO:0015935">
    <property type="term" value="C:small ribosomal subunit"/>
    <property type="evidence" value="ECO:0007669"/>
    <property type="project" value="TreeGrafter"/>
</dbReference>
<evidence type="ECO:0000256" key="3">
    <source>
        <dbReference type="ARBA" id="ARBA00023274"/>
    </source>
</evidence>
<keyword evidence="2 5" id="KW-0689">Ribosomal protein</keyword>
<dbReference type="PANTHER" id="PTHR21569">
    <property type="entry name" value="RIBOSOMAL PROTEIN S9"/>
    <property type="match status" value="1"/>
</dbReference>
<evidence type="ECO:0000256" key="7">
    <source>
        <dbReference type="SAM" id="MobiDB-lite"/>
    </source>
</evidence>
<evidence type="ECO:0000313" key="8">
    <source>
        <dbReference type="EMBL" id="QPJ63911.1"/>
    </source>
</evidence>
<evidence type="ECO:0000256" key="5">
    <source>
        <dbReference type="HAMAP-Rule" id="MF_00532"/>
    </source>
</evidence>
<evidence type="ECO:0000256" key="1">
    <source>
        <dbReference type="ARBA" id="ARBA00005251"/>
    </source>
</evidence>
<evidence type="ECO:0000256" key="2">
    <source>
        <dbReference type="ARBA" id="ARBA00022980"/>
    </source>
</evidence>
<dbReference type="GO" id="GO:0003723">
    <property type="term" value="F:RNA binding"/>
    <property type="evidence" value="ECO:0007669"/>
    <property type="project" value="TreeGrafter"/>
</dbReference>